<dbReference type="InterPro" id="IPR017972">
    <property type="entry name" value="Cyt_P450_CS"/>
</dbReference>
<dbReference type="GO" id="GO:0004497">
    <property type="term" value="F:monooxygenase activity"/>
    <property type="evidence" value="ECO:0007669"/>
    <property type="project" value="UniProtKB-KW"/>
</dbReference>
<evidence type="ECO:0008006" key="10">
    <source>
        <dbReference type="Google" id="ProtNLM"/>
    </source>
</evidence>
<dbReference type="HOGENOM" id="CLU_001570_4_1_1"/>
<dbReference type="PROSITE" id="PS00086">
    <property type="entry name" value="CYTOCHROME_P450"/>
    <property type="match status" value="1"/>
</dbReference>
<dbReference type="PANTHER" id="PTHR47944">
    <property type="entry name" value="CYTOCHROME P450 98A9"/>
    <property type="match status" value="1"/>
</dbReference>
<dbReference type="Pfam" id="PF00067">
    <property type="entry name" value="p450"/>
    <property type="match status" value="2"/>
</dbReference>
<dbReference type="KEGG" id="smo:SELMODRAFT_429647"/>
<keyword evidence="5 6" id="KW-0408">Iron</keyword>
<comment type="cofactor">
    <cofactor evidence="6">
        <name>heme</name>
        <dbReference type="ChEBI" id="CHEBI:30413"/>
    </cofactor>
</comment>
<accession>D8T6V1</accession>
<dbReference type="Gramene" id="EFJ07604">
    <property type="protein sequence ID" value="EFJ07604"/>
    <property type="gene ID" value="SELMODRAFT_429647"/>
</dbReference>
<evidence type="ECO:0000256" key="5">
    <source>
        <dbReference type="ARBA" id="ARBA00023004"/>
    </source>
</evidence>
<proteinExistence type="inferred from homology"/>
<dbReference type="GO" id="GO:0020037">
    <property type="term" value="F:heme binding"/>
    <property type="evidence" value="ECO:0007669"/>
    <property type="project" value="InterPro"/>
</dbReference>
<dbReference type="Gene3D" id="1.10.630.10">
    <property type="entry name" value="Cytochrome P450"/>
    <property type="match status" value="2"/>
</dbReference>
<dbReference type="CDD" id="cd20618">
    <property type="entry name" value="CYP71_clan"/>
    <property type="match status" value="1"/>
</dbReference>
<evidence type="ECO:0000256" key="1">
    <source>
        <dbReference type="ARBA" id="ARBA00010617"/>
    </source>
</evidence>
<evidence type="ECO:0000256" key="4">
    <source>
        <dbReference type="ARBA" id="ARBA00023002"/>
    </source>
</evidence>
<dbReference type="InParanoid" id="D8T6V1"/>
<keyword evidence="3 6" id="KW-0479">Metal-binding</keyword>
<keyword evidence="2 6" id="KW-0349">Heme</keyword>
<gene>
    <name evidence="8" type="ORF">SELMODRAFT_429647</name>
</gene>
<comment type="similarity">
    <text evidence="1 7">Belongs to the cytochrome P450 family.</text>
</comment>
<keyword evidence="4 7" id="KW-0560">Oxidoreductase</keyword>
<dbReference type="EMBL" id="GL377683">
    <property type="protein sequence ID" value="EFJ07604.1"/>
    <property type="molecule type" value="Genomic_DNA"/>
</dbReference>
<evidence type="ECO:0000256" key="2">
    <source>
        <dbReference type="ARBA" id="ARBA00022617"/>
    </source>
</evidence>
<dbReference type="GO" id="GO:0005506">
    <property type="term" value="F:iron ion binding"/>
    <property type="evidence" value="ECO:0007669"/>
    <property type="project" value="InterPro"/>
</dbReference>
<organism evidence="9">
    <name type="scientific">Selaginella moellendorffii</name>
    <name type="common">Spikemoss</name>
    <dbReference type="NCBI Taxonomy" id="88036"/>
    <lineage>
        <taxon>Eukaryota</taxon>
        <taxon>Viridiplantae</taxon>
        <taxon>Streptophyta</taxon>
        <taxon>Embryophyta</taxon>
        <taxon>Tracheophyta</taxon>
        <taxon>Lycopodiopsida</taxon>
        <taxon>Selaginellales</taxon>
        <taxon>Selaginellaceae</taxon>
        <taxon>Selaginella</taxon>
    </lineage>
</organism>
<dbReference type="InterPro" id="IPR001128">
    <property type="entry name" value="Cyt_P450"/>
</dbReference>
<dbReference type="PRINTS" id="PR00463">
    <property type="entry name" value="EP450I"/>
</dbReference>
<evidence type="ECO:0000313" key="8">
    <source>
        <dbReference type="EMBL" id="EFJ07604.1"/>
    </source>
</evidence>
<evidence type="ECO:0000256" key="3">
    <source>
        <dbReference type="ARBA" id="ARBA00022723"/>
    </source>
</evidence>
<dbReference type="SUPFAM" id="SSF48264">
    <property type="entry name" value="Cytochrome P450"/>
    <property type="match status" value="1"/>
</dbReference>
<dbReference type="PANTHER" id="PTHR47944:SF16">
    <property type="entry name" value="CYTOCHROME P450 FAMILY 1 SUBFAMILY A POLYPEPTIDE 1"/>
    <property type="match status" value="1"/>
</dbReference>
<name>D8T6V1_SELML</name>
<dbReference type="InterPro" id="IPR002401">
    <property type="entry name" value="Cyt_P450_E_grp-I"/>
</dbReference>
<feature type="binding site" description="axial binding residue" evidence="6">
    <location>
        <position position="300"/>
    </location>
    <ligand>
        <name>heme</name>
        <dbReference type="ChEBI" id="CHEBI:30413"/>
    </ligand>
    <ligandPart>
        <name>Fe</name>
        <dbReference type="ChEBI" id="CHEBI:18248"/>
    </ligandPart>
</feature>
<dbReference type="AlphaFoldDB" id="D8T6V1"/>
<sequence length="361" mass="40692">MSLRFGHVPVVVASSPAAAKEFLKTHDAAFASRPLSAAGRIIVHYNAGIVFAPYGDSWRHLRKIATLELLTARRIDMFRSARMEEVRSMCRSLLVADDRETGIVDVRGRVTALTFNLITFMLMGKRYFGKDTENEEGARKFLEVIAGTFEVCGEFPIGDYFPWLPKFLDPAEHRMHSLAKSLHEFLGENISEHENKRKNNKKNNTDEDFLDILLSLRDNGDKHLQNENIRSVMTAVSNVMGYHVPRGTTVLINAYAIARDSTAWGDDALLFRPERFLGTDLDIRGRDFEAVPFGSGRRQCPGMALALTTVHLTLANLLHGFEWREPSGESIDTSKEQYELTLLLAKKLRLIATPRLEQGTL</sequence>
<dbReference type="Proteomes" id="UP000001514">
    <property type="component" value="Unassembled WGS sequence"/>
</dbReference>
<evidence type="ECO:0000313" key="9">
    <source>
        <dbReference type="Proteomes" id="UP000001514"/>
    </source>
</evidence>
<dbReference type="eggNOG" id="KOG0156">
    <property type="taxonomic scope" value="Eukaryota"/>
</dbReference>
<keyword evidence="7" id="KW-0503">Monooxygenase</keyword>
<dbReference type="GO" id="GO:0016705">
    <property type="term" value="F:oxidoreductase activity, acting on paired donors, with incorporation or reduction of molecular oxygen"/>
    <property type="evidence" value="ECO:0007669"/>
    <property type="project" value="InterPro"/>
</dbReference>
<keyword evidence="9" id="KW-1185">Reference proteome</keyword>
<evidence type="ECO:0000256" key="6">
    <source>
        <dbReference type="PIRSR" id="PIRSR602401-1"/>
    </source>
</evidence>
<evidence type="ECO:0000256" key="7">
    <source>
        <dbReference type="RuleBase" id="RU000461"/>
    </source>
</evidence>
<dbReference type="InterPro" id="IPR036396">
    <property type="entry name" value="Cyt_P450_sf"/>
</dbReference>
<protein>
    <recommendedName>
        <fullName evidence="10">Cytochrome P450-dependent monooxygenase</fullName>
    </recommendedName>
</protein>
<reference evidence="8 9" key="1">
    <citation type="journal article" date="2011" name="Science">
        <title>The Selaginella genome identifies genetic changes associated with the evolution of vascular plants.</title>
        <authorList>
            <person name="Banks J.A."/>
            <person name="Nishiyama T."/>
            <person name="Hasebe M."/>
            <person name="Bowman J.L."/>
            <person name="Gribskov M."/>
            <person name="dePamphilis C."/>
            <person name="Albert V.A."/>
            <person name="Aono N."/>
            <person name="Aoyama T."/>
            <person name="Ambrose B.A."/>
            <person name="Ashton N.W."/>
            <person name="Axtell M.J."/>
            <person name="Barker E."/>
            <person name="Barker M.S."/>
            <person name="Bennetzen J.L."/>
            <person name="Bonawitz N.D."/>
            <person name="Chapple C."/>
            <person name="Cheng C."/>
            <person name="Correa L.G."/>
            <person name="Dacre M."/>
            <person name="DeBarry J."/>
            <person name="Dreyer I."/>
            <person name="Elias M."/>
            <person name="Engstrom E.M."/>
            <person name="Estelle M."/>
            <person name="Feng L."/>
            <person name="Finet C."/>
            <person name="Floyd S.K."/>
            <person name="Frommer W.B."/>
            <person name="Fujita T."/>
            <person name="Gramzow L."/>
            <person name="Gutensohn M."/>
            <person name="Harholt J."/>
            <person name="Hattori M."/>
            <person name="Heyl A."/>
            <person name="Hirai T."/>
            <person name="Hiwatashi Y."/>
            <person name="Ishikawa M."/>
            <person name="Iwata M."/>
            <person name="Karol K.G."/>
            <person name="Koehler B."/>
            <person name="Kolukisaoglu U."/>
            <person name="Kubo M."/>
            <person name="Kurata T."/>
            <person name="Lalonde S."/>
            <person name="Li K."/>
            <person name="Li Y."/>
            <person name="Litt A."/>
            <person name="Lyons E."/>
            <person name="Manning G."/>
            <person name="Maruyama T."/>
            <person name="Michael T.P."/>
            <person name="Mikami K."/>
            <person name="Miyazaki S."/>
            <person name="Morinaga S."/>
            <person name="Murata T."/>
            <person name="Mueller-Roeber B."/>
            <person name="Nelson D.R."/>
            <person name="Obara M."/>
            <person name="Oguri Y."/>
            <person name="Olmstead R.G."/>
            <person name="Onodera N."/>
            <person name="Petersen B.L."/>
            <person name="Pils B."/>
            <person name="Prigge M."/>
            <person name="Rensing S.A."/>
            <person name="Riano-Pachon D.M."/>
            <person name="Roberts A.W."/>
            <person name="Sato Y."/>
            <person name="Scheller H.V."/>
            <person name="Schulz B."/>
            <person name="Schulz C."/>
            <person name="Shakirov E.V."/>
            <person name="Shibagaki N."/>
            <person name="Shinohara N."/>
            <person name="Shippen D.E."/>
            <person name="Soerensen I."/>
            <person name="Sotooka R."/>
            <person name="Sugimoto N."/>
            <person name="Sugita M."/>
            <person name="Sumikawa N."/>
            <person name="Tanurdzic M."/>
            <person name="Theissen G."/>
            <person name="Ulvskov P."/>
            <person name="Wakazuki S."/>
            <person name="Weng J.K."/>
            <person name="Willats W.W."/>
            <person name="Wipf D."/>
            <person name="Wolf P.G."/>
            <person name="Yang L."/>
            <person name="Zimmer A.D."/>
            <person name="Zhu Q."/>
            <person name="Mitros T."/>
            <person name="Hellsten U."/>
            <person name="Loque D."/>
            <person name="Otillar R."/>
            <person name="Salamov A."/>
            <person name="Schmutz J."/>
            <person name="Shapiro H."/>
            <person name="Lindquist E."/>
            <person name="Lucas S."/>
            <person name="Rokhsar D."/>
            <person name="Grigoriev I.V."/>
        </authorList>
    </citation>
    <scope>NUCLEOTIDE SEQUENCE [LARGE SCALE GENOMIC DNA]</scope>
</reference>